<evidence type="ECO:0000256" key="4">
    <source>
        <dbReference type="ARBA" id="ARBA00022473"/>
    </source>
</evidence>
<feature type="region of interest" description="Disordered" evidence="13">
    <location>
        <begin position="16"/>
        <end position="241"/>
    </location>
</feature>
<protein>
    <recommendedName>
        <fullName evidence="3">AF4/FMR2 family member lilli</fullName>
    </recommendedName>
    <alternativeName>
        <fullName evidence="12">Protein lilliputian</fullName>
    </alternativeName>
</protein>
<feature type="compositionally biased region" description="Low complexity" evidence="13">
    <location>
        <begin position="828"/>
        <end position="840"/>
    </location>
</feature>
<evidence type="ECO:0000256" key="8">
    <source>
        <dbReference type="ARBA" id="ARBA00023125"/>
    </source>
</evidence>
<dbReference type="EMBL" id="JARPUR010000001">
    <property type="protein sequence ID" value="KAK4887756.1"/>
    <property type="molecule type" value="Genomic_DNA"/>
</dbReference>
<keyword evidence="9" id="KW-0804">Transcription</keyword>
<keyword evidence="4" id="KW-0217">Developmental protein</keyword>
<evidence type="ECO:0000256" key="9">
    <source>
        <dbReference type="ARBA" id="ARBA00023163"/>
    </source>
</evidence>
<sequence>MIGGYYDRNPLLKGTLSSVERDRLRERERQARAQMSSQAAERDREQEAPGAPLFGVPVRVNPSSADRVTQQIQSKLGDYQRVKPFLDDSKRLIGVDGVPPSPGGPNALSSSSSRLPPAATTNLVLPTRPTPSSEFKKPPQNSGRPPHHPHQRREFVKPTDGKPPYEGRGGYPGQPIKPGSSISNHRTNGIVPIKPPPPPQSQSSLGSSRVHGAARNLPRISLDQGAATNNSVPARESSGSQEVESIFKEMIDVRTPLTAIAATPRIEPDCFSFNSTQVKLTEASSLQGTPKRRERQSLPRQQSELCDDLNISDTDESDDEKNLPPPPSSSSSQLSSNIHVVEKLVSPIAATPASNSVMERPPEPIAPLSAAASSTSDSGSDSESDTDTSSDGTGEENIPTTNARVSPVAANPPHISPKPEEETKPRWNLASYLDQNGVKTDTTQSPRVQSPFQNLSSNILPLNSSNNRQKSSDDSDLSDSTKDLDSVVAEVLASKPVAPLLSSFSESDSSVKNKSPKRKKRPVLSVTNMSDSDSDDDHRTNSKNPKPVNRPSPRPKSVDFLSDSDGEPNKFGNKPRMSLSNMIKKPEAVNQKPKSNRGRPRKIKPPSLSGSDGEVRVKKRGRPPNSHKTNKSLSGSENEAPVKRRGRPPRAKRPPSPSSSEDERKSSAFDKTIPPRRRTISKRDISHSDSDNNASQNDISKGSDKELTKFGNRPNKVKMSRPEDKDRGKVIKDDSDNDEWGKMNKNKIRNHLIDKSLERNSITGTPIKESKQKRASDSPKKKETIVPFRRKGRSNSSLKSAAYLPTTTDSDSDDDRTVKKSSHAVPQRNRSSSSDSNSRCRSSESDRSRRAVSNNKVESPVKVDTGGKSIQDKKKSDTLRKLFTPKRDSEGGKGGGKGGAKGGKGGKGKGGVNVIIMDGDYERSSSSVEDEAMPTVSNPTLLSPISNHDVKTVTEAKPIKTELPVSSENSNLKFERNNSVLVRIDLNRIDLSRLRHIPKLNKRQSEEVRQRADLSDTRQTDVNKVKTENYSSPLTTNSEVKCSPYIDSVNKSKTDRISLINESDSDLGIRRPWKKESDSQSQSKSNSLKRKRLNSCSSLSSISTASSISHSSRRKEHRKEKGSHKSKRRKEDIESAQRSHVDSDNLTDVPPTNHERKGPRTPPPMPSPAERNCSNYPQPIREYHSYFERMDEPSEDEERDQNKYLSEAKRLKHLADKEPDTIKQCMLYLEAVLFFLLTGDAMEHESVTEKAAFTMYKDTLSLIKYISTKFRNQQNSSSVHTKLAVLSYRCLALIHYKLFKLKRHEMKENHKHINDYYAKSANMAPIQSDQINHALGGQGTPSPLSPTPSPAGSVGSVGSQSSGYSSGELAVRANSTAPTTTVPTPPTPCMLMPVHVYNAVSKLNEHSSYLFSYQDLWDQADSLVMKGKQRDFFIELDRTCKPLTLHSSLIDLVKYVRAGIKRLKEKV</sequence>
<feature type="compositionally biased region" description="Polar residues" evidence="13">
    <location>
        <begin position="935"/>
        <end position="944"/>
    </location>
</feature>
<evidence type="ECO:0000256" key="1">
    <source>
        <dbReference type="ARBA" id="ARBA00004123"/>
    </source>
</evidence>
<evidence type="ECO:0000256" key="13">
    <source>
        <dbReference type="SAM" id="MobiDB-lite"/>
    </source>
</evidence>
<feature type="compositionally biased region" description="Gly residues" evidence="13">
    <location>
        <begin position="892"/>
        <end position="911"/>
    </location>
</feature>
<feature type="compositionally biased region" description="Polar residues" evidence="13">
    <location>
        <begin position="691"/>
        <end position="700"/>
    </location>
</feature>
<reference evidence="16" key="1">
    <citation type="submission" date="2023-01" db="EMBL/GenBank/DDBJ databases">
        <title>Key to firefly adult light organ development and bioluminescence: homeobox transcription factors regulate luciferase expression and transportation to peroxisome.</title>
        <authorList>
            <person name="Fu X."/>
        </authorList>
    </citation>
    <scope>NUCLEOTIDE SEQUENCE [LARGE SCALE GENOMIC DNA]</scope>
</reference>
<dbReference type="Pfam" id="PF05110">
    <property type="entry name" value="AF-4"/>
    <property type="match status" value="2"/>
</dbReference>
<evidence type="ECO:0000313" key="15">
    <source>
        <dbReference type="EMBL" id="KAK4887756.1"/>
    </source>
</evidence>
<keyword evidence="8" id="KW-0238">DNA-binding</keyword>
<dbReference type="Pfam" id="PF18876">
    <property type="entry name" value="AFF4_CHD"/>
    <property type="match status" value="1"/>
</dbReference>
<dbReference type="Gene3D" id="6.10.250.2670">
    <property type="match status" value="1"/>
</dbReference>
<evidence type="ECO:0000259" key="14">
    <source>
        <dbReference type="Pfam" id="PF18876"/>
    </source>
</evidence>
<feature type="region of interest" description="Disordered" evidence="13">
    <location>
        <begin position="1069"/>
        <end position="1177"/>
    </location>
</feature>
<feature type="compositionally biased region" description="Low complexity" evidence="13">
    <location>
        <begin position="1350"/>
        <end position="1367"/>
    </location>
</feature>
<evidence type="ECO:0000256" key="12">
    <source>
        <dbReference type="ARBA" id="ARBA00032149"/>
    </source>
</evidence>
<comment type="caution">
    <text evidence="15">The sequence shown here is derived from an EMBL/GenBank/DDBJ whole genome shotgun (WGS) entry which is preliminary data.</text>
</comment>
<dbReference type="InterPro" id="IPR043640">
    <property type="entry name" value="AF4/FMR2_CHD"/>
</dbReference>
<dbReference type="Proteomes" id="UP001353858">
    <property type="component" value="Unassembled WGS sequence"/>
</dbReference>
<feature type="region of interest" description="Disordered" evidence="13">
    <location>
        <begin position="1002"/>
        <end position="1040"/>
    </location>
</feature>
<feature type="compositionally biased region" description="Basic residues" evidence="13">
    <location>
        <begin position="594"/>
        <end position="604"/>
    </location>
</feature>
<feature type="compositionally biased region" description="Low complexity" evidence="13">
    <location>
        <begin position="454"/>
        <end position="467"/>
    </location>
</feature>
<dbReference type="GO" id="GO:0007366">
    <property type="term" value="P:periodic partitioning by pair rule gene"/>
    <property type="evidence" value="ECO:0007669"/>
    <property type="project" value="UniProtKB-KW"/>
</dbReference>
<organism evidence="15 16">
    <name type="scientific">Aquatica leii</name>
    <dbReference type="NCBI Taxonomy" id="1421715"/>
    <lineage>
        <taxon>Eukaryota</taxon>
        <taxon>Metazoa</taxon>
        <taxon>Ecdysozoa</taxon>
        <taxon>Arthropoda</taxon>
        <taxon>Hexapoda</taxon>
        <taxon>Insecta</taxon>
        <taxon>Pterygota</taxon>
        <taxon>Neoptera</taxon>
        <taxon>Endopterygota</taxon>
        <taxon>Coleoptera</taxon>
        <taxon>Polyphaga</taxon>
        <taxon>Elateriformia</taxon>
        <taxon>Elateroidea</taxon>
        <taxon>Lampyridae</taxon>
        <taxon>Luciolinae</taxon>
        <taxon>Aquatica</taxon>
    </lineage>
</organism>
<feature type="compositionally biased region" description="Polar residues" evidence="13">
    <location>
        <begin position="226"/>
        <end position="241"/>
    </location>
</feature>
<feature type="compositionally biased region" description="Basic residues" evidence="13">
    <location>
        <begin position="643"/>
        <end position="653"/>
    </location>
</feature>
<name>A0AAN7PPM5_9COLE</name>
<feature type="compositionally biased region" description="Basic and acidic residues" evidence="13">
    <location>
        <begin position="1003"/>
        <end position="1027"/>
    </location>
</feature>
<feature type="compositionally biased region" description="Low complexity" evidence="13">
    <location>
        <begin position="94"/>
        <end position="118"/>
    </location>
</feature>
<accession>A0AAN7PPM5</accession>
<evidence type="ECO:0000256" key="11">
    <source>
        <dbReference type="ARBA" id="ARBA00024653"/>
    </source>
</evidence>
<feature type="compositionally biased region" description="Polar residues" evidence="13">
    <location>
        <begin position="433"/>
        <end position="453"/>
    </location>
</feature>
<feature type="region of interest" description="Disordered" evidence="13">
    <location>
        <begin position="281"/>
        <end position="338"/>
    </location>
</feature>
<feature type="compositionally biased region" description="Basic and acidic residues" evidence="13">
    <location>
        <begin position="152"/>
        <end position="165"/>
    </location>
</feature>
<feature type="region of interest" description="Disordered" evidence="13">
    <location>
        <begin position="352"/>
        <end position="911"/>
    </location>
</feature>
<evidence type="ECO:0000256" key="3">
    <source>
        <dbReference type="ARBA" id="ARBA00021888"/>
    </source>
</evidence>
<feature type="compositionally biased region" description="Basic and acidic residues" evidence="13">
    <location>
        <begin position="78"/>
        <end position="93"/>
    </location>
</feature>
<feature type="domain" description="AF4/FMR2 C-terminal homology" evidence="14">
    <location>
        <begin position="1194"/>
        <end position="1466"/>
    </location>
</feature>
<keyword evidence="10" id="KW-0539">Nucleus</keyword>
<feature type="compositionally biased region" description="Basic and acidic residues" evidence="13">
    <location>
        <begin position="870"/>
        <end position="891"/>
    </location>
</feature>
<feature type="compositionally biased region" description="Basic and acidic residues" evidence="13">
    <location>
        <begin position="681"/>
        <end position="690"/>
    </location>
</feature>
<evidence type="ECO:0000256" key="6">
    <source>
        <dbReference type="ARBA" id="ARBA00022788"/>
    </source>
</evidence>
<keyword evidence="6" id="KW-0562">Pair-rule protein</keyword>
<feature type="region of interest" description="Disordered" evidence="13">
    <location>
        <begin position="1331"/>
        <end position="1385"/>
    </location>
</feature>
<dbReference type="PANTHER" id="PTHR10528:SF17">
    <property type="entry name" value="AF4_FMR2 FAMILY MEMBER LILLI"/>
    <property type="match status" value="1"/>
</dbReference>
<dbReference type="GO" id="GO:0003677">
    <property type="term" value="F:DNA binding"/>
    <property type="evidence" value="ECO:0007669"/>
    <property type="project" value="UniProtKB-KW"/>
</dbReference>
<feature type="compositionally biased region" description="Basic and acidic residues" evidence="13">
    <location>
        <begin position="1129"/>
        <end position="1143"/>
    </location>
</feature>
<feature type="compositionally biased region" description="Low complexity" evidence="13">
    <location>
        <begin position="369"/>
        <end position="379"/>
    </location>
</feature>
<feature type="compositionally biased region" description="Basic and acidic residues" evidence="13">
    <location>
        <begin position="19"/>
        <end position="31"/>
    </location>
</feature>
<dbReference type="InterPro" id="IPR007797">
    <property type="entry name" value="AF4/FMR2"/>
</dbReference>
<comment type="subcellular location">
    <subcellularLocation>
        <location evidence="1">Nucleus</location>
    </subcellularLocation>
</comment>
<feature type="compositionally biased region" description="Polar residues" evidence="13">
    <location>
        <begin position="61"/>
        <end position="74"/>
    </location>
</feature>
<dbReference type="GO" id="GO:0032783">
    <property type="term" value="C:super elongation complex"/>
    <property type="evidence" value="ECO:0007669"/>
    <property type="project" value="TreeGrafter"/>
</dbReference>
<feature type="compositionally biased region" description="Low complexity" evidence="13">
    <location>
        <begin position="502"/>
        <end position="513"/>
    </location>
</feature>
<feature type="compositionally biased region" description="Basic and acidic residues" evidence="13">
    <location>
        <begin position="720"/>
        <end position="742"/>
    </location>
</feature>
<feature type="compositionally biased region" description="Polar residues" evidence="13">
    <location>
        <begin position="1028"/>
        <end position="1040"/>
    </location>
</feature>
<evidence type="ECO:0000256" key="2">
    <source>
        <dbReference type="ARBA" id="ARBA00007354"/>
    </source>
</evidence>
<keyword evidence="5" id="KW-0597">Phosphoprotein</keyword>
<feature type="region of interest" description="Disordered" evidence="13">
    <location>
        <begin position="925"/>
        <end position="944"/>
    </location>
</feature>
<feature type="compositionally biased region" description="Basic and acidic residues" evidence="13">
    <location>
        <begin position="768"/>
        <end position="784"/>
    </location>
</feature>
<evidence type="ECO:0000256" key="10">
    <source>
        <dbReference type="ARBA" id="ARBA00023242"/>
    </source>
</evidence>
<evidence type="ECO:0000256" key="7">
    <source>
        <dbReference type="ARBA" id="ARBA00023015"/>
    </source>
</evidence>
<keyword evidence="7" id="KW-0805">Transcription regulation</keyword>
<comment type="function">
    <text evidence="11">Has a role in transcriptional regulation. Acts in parallel with the Ras/MAPK and the PI3K/PKB pathways in the control of cell identity and cellular growth. Essential for regulation of the cytoskeleton and cell growth but not for cell proliferation or growth rate. Required specifically for the microtubule-based basal transport of lipid droplets. Plays a partially redundant function downstream of Raf in cell fate specification in the developing eye. Pair-rule protein that regulates embryonic cellularization, gastrulation and segmentation.</text>
</comment>
<evidence type="ECO:0000256" key="5">
    <source>
        <dbReference type="ARBA" id="ARBA00022553"/>
    </source>
</evidence>
<dbReference type="PANTHER" id="PTHR10528">
    <property type="entry name" value="AF4/FMR2 FAMILY MEMBER"/>
    <property type="match status" value="1"/>
</dbReference>
<dbReference type="GO" id="GO:0010468">
    <property type="term" value="P:regulation of gene expression"/>
    <property type="evidence" value="ECO:0007669"/>
    <property type="project" value="InterPro"/>
</dbReference>
<proteinExistence type="inferred from homology"/>
<keyword evidence="16" id="KW-1185">Reference proteome</keyword>
<feature type="compositionally biased region" description="Basic residues" evidence="13">
    <location>
        <begin position="1111"/>
        <end position="1128"/>
    </location>
</feature>
<comment type="similarity">
    <text evidence="2">Belongs to the AF4 family.</text>
</comment>
<evidence type="ECO:0000313" key="16">
    <source>
        <dbReference type="Proteomes" id="UP001353858"/>
    </source>
</evidence>
<feature type="compositionally biased region" description="Low complexity" evidence="13">
    <location>
        <begin position="1094"/>
        <end position="1110"/>
    </location>
</feature>
<gene>
    <name evidence="15" type="ORF">RN001_004027</name>
</gene>